<dbReference type="InterPro" id="IPR040608">
    <property type="entry name" value="Snf8/Vps36"/>
</dbReference>
<dbReference type="GO" id="GO:0043328">
    <property type="term" value="P:protein transport to vacuole involved in ubiquitin-dependent protein catabolic process via the multivesicular body sorting pathway"/>
    <property type="evidence" value="ECO:0007669"/>
    <property type="project" value="TreeGrafter"/>
</dbReference>
<proteinExistence type="inferred from homology"/>
<name>A0A0P4WET1_SCYOL</name>
<dbReference type="InterPro" id="IPR016689">
    <property type="entry name" value="ESCRT-2_cplx_Snf8"/>
</dbReference>
<organism evidence="5">
    <name type="scientific">Scylla olivacea</name>
    <name type="common">Orange mud crab</name>
    <name type="synonym">Cancer olivacea</name>
    <dbReference type="NCBI Taxonomy" id="85551"/>
    <lineage>
        <taxon>Eukaryota</taxon>
        <taxon>Metazoa</taxon>
        <taxon>Ecdysozoa</taxon>
        <taxon>Arthropoda</taxon>
        <taxon>Crustacea</taxon>
        <taxon>Multicrustacea</taxon>
        <taxon>Malacostraca</taxon>
        <taxon>Eumalacostraca</taxon>
        <taxon>Eucarida</taxon>
        <taxon>Decapoda</taxon>
        <taxon>Pleocyemata</taxon>
        <taxon>Brachyura</taxon>
        <taxon>Eubrachyura</taxon>
        <taxon>Portunoidea</taxon>
        <taxon>Portunidae</taxon>
        <taxon>Portuninae</taxon>
        <taxon>Scylla</taxon>
    </lineage>
</organism>
<dbReference type="Gene3D" id="6.10.140.180">
    <property type="match status" value="1"/>
</dbReference>
<keyword evidence="4" id="KW-0175">Coiled coil</keyword>
<dbReference type="Pfam" id="PF04157">
    <property type="entry name" value="EAP30"/>
    <property type="match status" value="1"/>
</dbReference>
<dbReference type="AlphaFoldDB" id="A0A0P4WET1"/>
<accession>A0A0P4WET1</accession>
<dbReference type="PANTHER" id="PTHR12806">
    <property type="entry name" value="EAP30 SUBUNIT OF ELL COMPLEX"/>
    <property type="match status" value="1"/>
</dbReference>
<dbReference type="SUPFAM" id="SSF46785">
    <property type="entry name" value="Winged helix' DNA-binding domain"/>
    <property type="match status" value="1"/>
</dbReference>
<dbReference type="Gene3D" id="1.10.10.10">
    <property type="entry name" value="Winged helix-like DNA-binding domain superfamily/Winged helix DNA-binding domain"/>
    <property type="match status" value="1"/>
</dbReference>
<dbReference type="EMBL" id="GDRN01068389">
    <property type="protein sequence ID" value="JAI64201.1"/>
    <property type="molecule type" value="Transcribed_RNA"/>
</dbReference>
<evidence type="ECO:0000256" key="2">
    <source>
        <dbReference type="ARBA" id="ARBA00017052"/>
    </source>
</evidence>
<evidence type="ECO:0000256" key="1">
    <source>
        <dbReference type="ARBA" id="ARBA00009834"/>
    </source>
</evidence>
<evidence type="ECO:0000256" key="3">
    <source>
        <dbReference type="ARBA" id="ARBA00030097"/>
    </source>
</evidence>
<reference evidence="5" key="1">
    <citation type="submission" date="2015-09" db="EMBL/GenBank/DDBJ databases">
        <title>Scylla olivacea transcriptome.</title>
        <authorList>
            <person name="Ikhwanuddin M."/>
        </authorList>
    </citation>
    <scope>NUCLEOTIDE SEQUENCE</scope>
</reference>
<dbReference type="PANTHER" id="PTHR12806:SF0">
    <property type="entry name" value="VACUOLAR-SORTING PROTEIN SNF8"/>
    <property type="match status" value="1"/>
</dbReference>
<comment type="similarity">
    <text evidence="1">Belongs to the SNF8 family.</text>
</comment>
<evidence type="ECO:0000313" key="5">
    <source>
        <dbReference type="EMBL" id="JAI64201.1"/>
    </source>
</evidence>
<dbReference type="GO" id="GO:0000814">
    <property type="term" value="C:ESCRT II complex"/>
    <property type="evidence" value="ECO:0007669"/>
    <property type="project" value="InterPro"/>
</dbReference>
<sequence length="150" mass="17297">MRRRAGVGAIQRQKIQQDKFKEKGSEIQENQLEQMTLQMEKFREHLEDFAAKHKNEIKKNPQFRKQFQEMCASIGVDPLASGKGFWCEMLGVGDFYYELGVQVVELCVATSHRNGGVLSLDEVLLRLNHRRRPDNQISSEEVFSFGPVKP</sequence>
<evidence type="ECO:0000256" key="4">
    <source>
        <dbReference type="SAM" id="Coils"/>
    </source>
</evidence>
<feature type="coiled-coil region" evidence="4">
    <location>
        <begin position="25"/>
        <end position="52"/>
    </location>
</feature>
<dbReference type="InterPro" id="IPR036388">
    <property type="entry name" value="WH-like_DNA-bd_sf"/>
</dbReference>
<dbReference type="InterPro" id="IPR036390">
    <property type="entry name" value="WH_DNA-bd_sf"/>
</dbReference>
<protein>
    <recommendedName>
        <fullName evidence="2">Vacuolar-sorting protein SNF8</fullName>
    </recommendedName>
    <alternativeName>
        <fullName evidence="3">ESCRT-II complex subunit VPS22</fullName>
    </alternativeName>
</protein>